<dbReference type="InterPro" id="IPR012000">
    <property type="entry name" value="Thiamin_PyroP_enz_cen_dom"/>
</dbReference>
<dbReference type="InterPro" id="IPR012001">
    <property type="entry name" value="Thiamin_PyroP_enz_TPP-bd_dom"/>
</dbReference>
<evidence type="ECO:0000256" key="1">
    <source>
        <dbReference type="ARBA" id="ARBA00001920"/>
    </source>
</evidence>
<dbReference type="Gene3D" id="3.40.50.970">
    <property type="match status" value="2"/>
</dbReference>
<comment type="similarity">
    <text evidence="4 12">Belongs to the TPP enzyme family.</text>
</comment>
<keyword evidence="18" id="KW-1185">Reference proteome</keyword>
<reference evidence="17 18" key="1">
    <citation type="submission" date="2019-11" db="EMBL/GenBank/DDBJ databases">
        <title>Complete genome sequence of Corynebacterium kalinowskii 1959, a novel Corynebacterium species isolated from soil of a small paddock in Vilsendorf, Germany.</title>
        <authorList>
            <person name="Schaffert L."/>
            <person name="Ruwe M."/>
            <person name="Milse J."/>
            <person name="Hanuschka K."/>
            <person name="Ortseifen V."/>
            <person name="Droste J."/>
            <person name="Brandt D."/>
            <person name="Schlueter L."/>
            <person name="Kutter Y."/>
            <person name="Vinke S."/>
            <person name="Viehoefer P."/>
            <person name="Jacob L."/>
            <person name="Luebke N.-C."/>
            <person name="Schulte-Berndt E."/>
            <person name="Hain C."/>
            <person name="Linder M."/>
            <person name="Schmidt P."/>
            <person name="Wollenschlaeger L."/>
            <person name="Luttermann T."/>
            <person name="Thieme E."/>
            <person name="Hassa J."/>
            <person name="Haak M."/>
            <person name="Wittchen M."/>
            <person name="Mentz A."/>
            <person name="Persicke M."/>
            <person name="Busche T."/>
            <person name="Ruckert C."/>
        </authorList>
    </citation>
    <scope>NUCLEOTIDE SEQUENCE [LARGE SCALE GENOMIC DNA]</scope>
    <source>
        <strain evidence="17 18">2039</strain>
    </source>
</reference>
<dbReference type="Pfam" id="PF02776">
    <property type="entry name" value="TPP_enzyme_N"/>
    <property type="match status" value="1"/>
</dbReference>
<evidence type="ECO:0000256" key="5">
    <source>
        <dbReference type="ARBA" id="ARBA00020054"/>
    </source>
</evidence>
<feature type="binding site" evidence="11">
    <location>
        <position position="463"/>
    </location>
    <ligand>
        <name>Mg(2+)</name>
        <dbReference type="ChEBI" id="CHEBI:18420"/>
    </ligand>
</feature>
<dbReference type="PIRSF" id="PIRSF036565">
    <property type="entry name" value="Pyruvt_ip_decrb"/>
    <property type="match status" value="1"/>
</dbReference>
<dbReference type="GO" id="GO:0005829">
    <property type="term" value="C:cytosol"/>
    <property type="evidence" value="ECO:0007669"/>
    <property type="project" value="TreeGrafter"/>
</dbReference>
<dbReference type="Pfam" id="PF02775">
    <property type="entry name" value="TPP_enzyme_C"/>
    <property type="match status" value="1"/>
</dbReference>
<dbReference type="PANTHER" id="PTHR43452:SF30">
    <property type="entry name" value="PYRUVATE DECARBOXYLASE ISOZYME 1-RELATED"/>
    <property type="match status" value="1"/>
</dbReference>
<keyword evidence="17" id="KW-0670">Pyruvate</keyword>
<sequence length="558" mass="60441">MRITIGEFLISRLKQIGVTEIIGVPGDFNLNFLEQVNEAEGIRFIGTCNELNAAYAADGYARSRGVAALLTTYGVGELSALNGIAGAAAEHVPLVSLAGAPPLYATEDRYDLHHTMADGNFRNMLDSIGQFTATAVRLTPMNAVVEIDRALHTCLREKRPVHLQLPSDISHLCVEAPDTDFDLTLPGSDPERLESAASRVLELFDAAQRPVILADLDADRHGFVPALQAFAEKTGTPYAHLNSGKGVLDEHHPLFLGTYNGAGSAPAVKAAIEQADFLITTTPRFIEANSGGFTHALPETTLDFGDQHVSIGKEHFIGITVLELLDLLLERVPAGNSQVAAAPAASISEPWEVQAGAELTQERLWPRLARFLREDDVVIAEAGTSSIGLGPHPLPTGTRYINSGIWGSIGFTLPATLGSQLAEPGRRHILFIGDGSFQMTAQELSTILRQNLKPIIVLLNNRGYTIERLILGMDAEYNDIQNWSFSQLPRIFHPDTSMRSHQARTEGELEEALADIEESEDGAFLELHLDPKDAPAGLKTFGPMTADFDFGPRGPRNP</sequence>
<protein>
    <recommendedName>
        <fullName evidence="5">Alpha-keto-acid decarboxylase</fullName>
    </recommendedName>
</protein>
<dbReference type="EMBL" id="CP046455">
    <property type="protein sequence ID" value="QGU08662.1"/>
    <property type="molecule type" value="Genomic_DNA"/>
</dbReference>
<dbReference type="GO" id="GO:0000287">
    <property type="term" value="F:magnesium ion binding"/>
    <property type="evidence" value="ECO:0007669"/>
    <property type="project" value="InterPro"/>
</dbReference>
<dbReference type="GO" id="GO:0004737">
    <property type="term" value="F:pyruvate decarboxylase activity"/>
    <property type="evidence" value="ECO:0007669"/>
    <property type="project" value="TreeGrafter"/>
</dbReference>
<comment type="cofactor">
    <cofactor evidence="2">
        <name>thiamine diphosphate</name>
        <dbReference type="ChEBI" id="CHEBI:58937"/>
    </cofactor>
</comment>
<evidence type="ECO:0000259" key="15">
    <source>
        <dbReference type="Pfam" id="PF02775"/>
    </source>
</evidence>
<keyword evidence="8 11" id="KW-0460">Magnesium</keyword>
<dbReference type="Proteomes" id="UP000424462">
    <property type="component" value="Chromosome"/>
</dbReference>
<dbReference type="AlphaFoldDB" id="A0A6B8VST5"/>
<evidence type="ECO:0000256" key="9">
    <source>
        <dbReference type="ARBA" id="ARBA00023052"/>
    </source>
</evidence>
<feature type="domain" description="Thiamine pyrophosphate enzyme N-terminal TPP-binding" evidence="16">
    <location>
        <begin position="4"/>
        <end position="113"/>
    </location>
</feature>
<dbReference type="GO" id="GO:0000949">
    <property type="term" value="P:aromatic amino acid family catabolic process to alcohol via Ehrlich pathway"/>
    <property type="evidence" value="ECO:0007669"/>
    <property type="project" value="TreeGrafter"/>
</dbReference>
<evidence type="ECO:0000256" key="4">
    <source>
        <dbReference type="ARBA" id="ARBA00007812"/>
    </source>
</evidence>
<organism evidence="17 18">
    <name type="scientific">Corynebacterium occultum</name>
    <dbReference type="NCBI Taxonomy" id="2675219"/>
    <lineage>
        <taxon>Bacteria</taxon>
        <taxon>Bacillati</taxon>
        <taxon>Actinomycetota</taxon>
        <taxon>Actinomycetes</taxon>
        <taxon>Mycobacteriales</taxon>
        <taxon>Corynebacteriaceae</taxon>
        <taxon>Corynebacterium</taxon>
    </lineage>
</organism>
<dbReference type="InterPro" id="IPR029035">
    <property type="entry name" value="DHS-like_NAD/FAD-binding_dom"/>
</dbReference>
<evidence type="ECO:0000256" key="6">
    <source>
        <dbReference type="ARBA" id="ARBA00022723"/>
    </source>
</evidence>
<dbReference type="InterPro" id="IPR011766">
    <property type="entry name" value="TPP_enzyme_TPP-bd"/>
</dbReference>
<evidence type="ECO:0000256" key="2">
    <source>
        <dbReference type="ARBA" id="ARBA00001964"/>
    </source>
</evidence>
<evidence type="ECO:0000259" key="14">
    <source>
        <dbReference type="Pfam" id="PF00205"/>
    </source>
</evidence>
<evidence type="ECO:0000256" key="13">
    <source>
        <dbReference type="SAM" id="MobiDB-lite"/>
    </source>
</evidence>
<dbReference type="KEGG" id="cok:COCCU_13860"/>
<feature type="binding site" evidence="11">
    <location>
        <position position="461"/>
    </location>
    <ligand>
        <name>Mg(2+)</name>
        <dbReference type="ChEBI" id="CHEBI:18420"/>
    </ligand>
</feature>
<dbReference type="RefSeq" id="WP_156232346.1">
    <property type="nucleotide sequence ID" value="NZ_CP046455.1"/>
</dbReference>
<dbReference type="SUPFAM" id="SSF52518">
    <property type="entry name" value="Thiamin diphosphate-binding fold (THDP-binding)"/>
    <property type="match status" value="2"/>
</dbReference>
<dbReference type="InterPro" id="IPR000399">
    <property type="entry name" value="TPP-bd_CS"/>
</dbReference>
<evidence type="ECO:0000256" key="8">
    <source>
        <dbReference type="ARBA" id="ARBA00022842"/>
    </source>
</evidence>
<keyword evidence="9 12" id="KW-0786">Thiamine pyrophosphate</keyword>
<dbReference type="InterPro" id="IPR012110">
    <property type="entry name" value="PDC/IPDC-like"/>
</dbReference>
<evidence type="ECO:0000256" key="7">
    <source>
        <dbReference type="ARBA" id="ARBA00022793"/>
    </source>
</evidence>
<dbReference type="InterPro" id="IPR047214">
    <property type="entry name" value="TPP_PDC_IPDC"/>
</dbReference>
<dbReference type="CDD" id="cd07038">
    <property type="entry name" value="TPP_PYR_PDC_IPDC_like"/>
    <property type="match status" value="1"/>
</dbReference>
<evidence type="ECO:0000259" key="16">
    <source>
        <dbReference type="Pfam" id="PF02776"/>
    </source>
</evidence>
<comment type="cofactor">
    <cofactor evidence="11">
        <name>Mg(2+)</name>
        <dbReference type="ChEBI" id="CHEBI:18420"/>
    </cofactor>
    <text evidence="11">Binds 1 Mg(2+) per subunit.</text>
</comment>
<dbReference type="CDD" id="cd02005">
    <property type="entry name" value="TPP_PDC_IPDC"/>
    <property type="match status" value="1"/>
</dbReference>
<gene>
    <name evidence="17" type="primary">ipdC</name>
    <name evidence="17" type="ORF">COCCU_13860</name>
</gene>
<accession>A0A6B8VST5</accession>
<comment type="cofactor">
    <cofactor evidence="1">
        <name>a metal cation</name>
        <dbReference type="ChEBI" id="CHEBI:25213"/>
    </cofactor>
</comment>
<feature type="domain" description="Thiamine pyrophosphate enzyme TPP-binding" evidence="15">
    <location>
        <begin position="394"/>
        <end position="517"/>
    </location>
</feature>
<dbReference type="SUPFAM" id="SSF52467">
    <property type="entry name" value="DHS-like NAD/FAD-binding domain"/>
    <property type="match status" value="1"/>
</dbReference>
<dbReference type="Gene3D" id="3.40.50.1220">
    <property type="entry name" value="TPP-binding domain"/>
    <property type="match status" value="1"/>
</dbReference>
<evidence type="ECO:0000313" key="18">
    <source>
        <dbReference type="Proteomes" id="UP000424462"/>
    </source>
</evidence>
<evidence type="ECO:0000313" key="17">
    <source>
        <dbReference type="EMBL" id="QGU08662.1"/>
    </source>
</evidence>
<evidence type="ECO:0000256" key="11">
    <source>
        <dbReference type="PIRSR" id="PIRSR036565-2"/>
    </source>
</evidence>
<dbReference type="InterPro" id="IPR047213">
    <property type="entry name" value="TPP_PYR_PDC_IPDC-like"/>
</dbReference>
<dbReference type="PROSITE" id="PS00187">
    <property type="entry name" value="TPP_ENZYMES"/>
    <property type="match status" value="1"/>
</dbReference>
<keyword evidence="6 11" id="KW-0479">Metal-binding</keyword>
<feature type="region of interest" description="Disordered" evidence="13">
    <location>
        <begin position="538"/>
        <end position="558"/>
    </location>
</feature>
<keyword evidence="10 17" id="KW-0456">Lyase</keyword>
<keyword evidence="7" id="KW-0210">Decarboxylase</keyword>
<dbReference type="PANTHER" id="PTHR43452">
    <property type="entry name" value="PYRUVATE DECARBOXYLASE"/>
    <property type="match status" value="1"/>
</dbReference>
<dbReference type="FunFam" id="3.40.50.970:FF:000024">
    <property type="entry name" value="Pyruvate decarboxylase isozyme"/>
    <property type="match status" value="1"/>
</dbReference>
<feature type="binding site" evidence="11">
    <location>
        <position position="434"/>
    </location>
    <ligand>
        <name>Mg(2+)</name>
        <dbReference type="ChEBI" id="CHEBI:18420"/>
    </ligand>
</feature>
<dbReference type="InterPro" id="IPR029061">
    <property type="entry name" value="THDP-binding"/>
</dbReference>
<dbReference type="Pfam" id="PF00205">
    <property type="entry name" value="TPP_enzyme_M"/>
    <property type="match status" value="1"/>
</dbReference>
<dbReference type="GO" id="GO:0030976">
    <property type="term" value="F:thiamine pyrophosphate binding"/>
    <property type="evidence" value="ECO:0007669"/>
    <property type="project" value="InterPro"/>
</dbReference>
<evidence type="ECO:0000256" key="3">
    <source>
        <dbReference type="ARBA" id="ARBA00002938"/>
    </source>
</evidence>
<proteinExistence type="inferred from homology"/>
<feature type="domain" description="Thiamine pyrophosphate enzyme central" evidence="14">
    <location>
        <begin position="199"/>
        <end position="322"/>
    </location>
</feature>
<name>A0A6B8VST5_9CORY</name>
<evidence type="ECO:0000256" key="10">
    <source>
        <dbReference type="ARBA" id="ARBA00023239"/>
    </source>
</evidence>
<comment type="function">
    <text evidence="3">Decarboxylates branched-chain and aromatic alpha-keto acids to aldehydes.</text>
</comment>
<evidence type="ECO:0000256" key="12">
    <source>
        <dbReference type="RuleBase" id="RU362132"/>
    </source>
</evidence>